<evidence type="ECO:0000256" key="2">
    <source>
        <dbReference type="SAM" id="MobiDB-lite"/>
    </source>
</evidence>
<feature type="compositionally biased region" description="Polar residues" evidence="2">
    <location>
        <begin position="576"/>
        <end position="590"/>
    </location>
</feature>
<sequence>MEPESHSDVWEEHGLQKLSTFHMNKNARYDSREREQDPFCSEGTRADILSDIAKWADDKDSPTLFWLSGLAGTGKSTISRTVARDCDEQERLAASFCFSKENSSPSGVGLFAYTIAYQLADFDGYIESAFWKALRCHRLLPCQGLLQQWKKLVLEPLSCFPGRNNNSALIVIDGLDSCLKECDMRLIIRLLSEVPKACKKRVRVLLTSRPERAIRTELSGIHHRQFKLQDIQRGVVDGDIRLFISGELRNIAQNVEGMSTEWPGDETISKLVNSAEGLFLWAAAACQYLRDGRKKSAILSRLQHVLANRAKKGSPQEKLNQTYAAILGRFFKGYWNEDEISTHCNTVNHILAAMCVVQAPVSVTTLERLLPQEDISATVSDLQSILKVPDDTQSPIALLHSSIRRFLSSGQQSPVQRHEAQVEVSHMRMAFACLDLMTNWFERRQKTSASLPAEMWYACSSWIMHLQLSIVFRGVDGQVNRFLESHLFDWIEAVKSIGKTCLLDGLVADLVQMAPMFDQQARCQVYQAKERISALSSAIDTTSHATSSVMVAESDMVWETDQCNSVCPGTPGSEWSKATSGTETLTGPGY</sequence>
<evidence type="ECO:0000259" key="3">
    <source>
        <dbReference type="Pfam" id="PF24883"/>
    </source>
</evidence>
<evidence type="ECO:0000313" key="5">
    <source>
        <dbReference type="Proteomes" id="UP000248423"/>
    </source>
</evidence>
<dbReference type="EMBL" id="KZ826339">
    <property type="protein sequence ID" value="PYI07765.1"/>
    <property type="molecule type" value="Genomic_DNA"/>
</dbReference>
<dbReference type="STRING" id="1448318.A0A319EJF5"/>
<reference evidence="4 5" key="1">
    <citation type="submission" date="2018-02" db="EMBL/GenBank/DDBJ databases">
        <title>The genomes of Aspergillus section Nigri reveals drivers in fungal speciation.</title>
        <authorList>
            <consortium name="DOE Joint Genome Institute"/>
            <person name="Vesth T.C."/>
            <person name="Nybo J."/>
            <person name="Theobald S."/>
            <person name="Brandl J."/>
            <person name="Frisvad J.C."/>
            <person name="Nielsen K.F."/>
            <person name="Lyhne E.K."/>
            <person name="Kogle M.E."/>
            <person name="Kuo A."/>
            <person name="Riley R."/>
            <person name="Clum A."/>
            <person name="Nolan M."/>
            <person name="Lipzen A."/>
            <person name="Salamov A."/>
            <person name="Henrissat B."/>
            <person name="Wiebenga A."/>
            <person name="De vries R.P."/>
            <person name="Grigoriev I.V."/>
            <person name="Mortensen U.H."/>
            <person name="Andersen M.R."/>
            <person name="Baker S.E."/>
        </authorList>
    </citation>
    <scope>NUCLEOTIDE SEQUENCE [LARGE SCALE GENOMIC DNA]</scope>
    <source>
        <strain evidence="4 5">CBS 121057</strain>
    </source>
</reference>
<feature type="region of interest" description="Disordered" evidence="2">
    <location>
        <begin position="569"/>
        <end position="590"/>
    </location>
</feature>
<dbReference type="SUPFAM" id="SSF52540">
    <property type="entry name" value="P-loop containing nucleoside triphosphate hydrolases"/>
    <property type="match status" value="1"/>
</dbReference>
<evidence type="ECO:0000256" key="1">
    <source>
        <dbReference type="ARBA" id="ARBA00022737"/>
    </source>
</evidence>
<protein>
    <recommendedName>
        <fullName evidence="3">Nephrocystin 3-like N-terminal domain-containing protein</fullName>
    </recommendedName>
</protein>
<dbReference type="Proteomes" id="UP000248423">
    <property type="component" value="Unassembled WGS sequence"/>
</dbReference>
<dbReference type="Pfam" id="PF24883">
    <property type="entry name" value="NPHP3_N"/>
    <property type="match status" value="1"/>
</dbReference>
<accession>A0A319EJF5</accession>
<keyword evidence="5" id="KW-1185">Reference proteome</keyword>
<dbReference type="AlphaFoldDB" id="A0A319EJF5"/>
<name>A0A319EJF5_ASPSB</name>
<feature type="domain" description="Nephrocystin 3-like N-terminal" evidence="3">
    <location>
        <begin position="51"/>
        <end position="209"/>
    </location>
</feature>
<keyword evidence="1" id="KW-0677">Repeat</keyword>
<evidence type="ECO:0000313" key="4">
    <source>
        <dbReference type="EMBL" id="PYI07765.1"/>
    </source>
</evidence>
<organism evidence="4 5">
    <name type="scientific">Aspergillus sclerotiicarbonarius (strain CBS 121057 / IBT 28362)</name>
    <dbReference type="NCBI Taxonomy" id="1448318"/>
    <lineage>
        <taxon>Eukaryota</taxon>
        <taxon>Fungi</taxon>
        <taxon>Dikarya</taxon>
        <taxon>Ascomycota</taxon>
        <taxon>Pezizomycotina</taxon>
        <taxon>Eurotiomycetes</taxon>
        <taxon>Eurotiomycetidae</taxon>
        <taxon>Eurotiales</taxon>
        <taxon>Aspergillaceae</taxon>
        <taxon>Aspergillus</taxon>
        <taxon>Aspergillus subgen. Circumdati</taxon>
    </lineage>
</organism>
<dbReference type="VEuPathDB" id="FungiDB:BO78DRAFT_428627"/>
<dbReference type="OrthoDB" id="674604at2759"/>
<dbReference type="InterPro" id="IPR056884">
    <property type="entry name" value="NPHP3-like_N"/>
</dbReference>
<gene>
    <name evidence="4" type="ORF">BO78DRAFT_428627</name>
</gene>
<dbReference type="InterPro" id="IPR027417">
    <property type="entry name" value="P-loop_NTPase"/>
</dbReference>
<proteinExistence type="predicted"/>
<dbReference type="PANTHER" id="PTHR10039">
    <property type="entry name" value="AMELOGENIN"/>
    <property type="match status" value="1"/>
</dbReference>
<dbReference type="PANTHER" id="PTHR10039:SF14">
    <property type="entry name" value="NACHT DOMAIN-CONTAINING PROTEIN"/>
    <property type="match status" value="1"/>
</dbReference>
<dbReference type="Gene3D" id="3.40.50.300">
    <property type="entry name" value="P-loop containing nucleotide triphosphate hydrolases"/>
    <property type="match status" value="1"/>
</dbReference>